<dbReference type="InterPro" id="IPR011006">
    <property type="entry name" value="CheY-like_superfamily"/>
</dbReference>
<dbReference type="Gene3D" id="6.10.250.690">
    <property type="match status" value="1"/>
</dbReference>
<keyword evidence="4" id="KW-0902">Two-component regulatory system</keyword>
<sequence length="223" mass="25806">MVRILVVDDDPYIRDLIGLYIRREGFELVEAADGLEALSCLEKLQVDLVVLDIMMPNMDGWEFCENVKSVYDIPIIMVTAKGEPQQRIKGFELGSDDYLVKPFEPRELIFRIKALLRRYQINSSHVIQIDDVTIDRRTYQVHMGQQSVVLPPKEFDVLFKLASYPGQIFTRGQLIEEIWGVDYQGDERTVDVHVKRLRNRMAELGVTFKIATIRGLGYRLEVV</sequence>
<reference evidence="13" key="1">
    <citation type="journal article" date="2022" name="G3 (Bethesda)">
        <title>Unveiling the complete genome sequence of Alicyclobacillus acidoterrestris DSM 3922T, a taint-producing strain.</title>
        <authorList>
            <person name="Leonardo I.C."/>
            <person name="Barreto Crespo M.T."/>
            <person name="Gaspar F.B."/>
        </authorList>
    </citation>
    <scope>NUCLEOTIDE SEQUENCE [LARGE SCALE GENOMIC DNA]</scope>
    <source>
        <strain evidence="13">DSM 3922</strain>
    </source>
</reference>
<keyword evidence="2" id="KW-0963">Cytoplasm</keyword>
<dbReference type="FunFam" id="1.10.10.10:FF:000018">
    <property type="entry name" value="DNA-binding response regulator ResD"/>
    <property type="match status" value="1"/>
</dbReference>
<evidence type="ECO:0000256" key="9">
    <source>
        <dbReference type="ARBA" id="ARBA00023163"/>
    </source>
</evidence>
<comment type="function">
    <text evidence="10">Member of the two-component regulatory system HssS/HssR involved in intracellular heme homeostasis and tempering of staphylococcal virulence. Phosphorylated HssR binds to a direct repeat sequence within hrtAB promoter and activates the expression of hrtAB, an efflux pump, in response to extracellular heme, hemin, hemoglobin or blood.</text>
</comment>
<accession>T0BMQ3</accession>
<dbReference type="PROSITE" id="PS51755">
    <property type="entry name" value="OMPR_PHOB"/>
    <property type="match status" value="1"/>
</dbReference>
<evidence type="ECO:0000256" key="7">
    <source>
        <dbReference type="ARBA" id="ARBA00023125"/>
    </source>
</evidence>
<dbReference type="AlphaFoldDB" id="T0BMQ3"/>
<accession>A0A9E7CWG1</accession>
<dbReference type="PANTHER" id="PTHR48111:SF49">
    <property type="entry name" value="HEME RESPONSE REGULATOR HSSR"/>
    <property type="match status" value="1"/>
</dbReference>
<dbReference type="Gene3D" id="1.10.10.10">
    <property type="entry name" value="Winged helix-like DNA-binding domain superfamily/Winged helix DNA-binding domain"/>
    <property type="match status" value="1"/>
</dbReference>
<name>T0BMQ3_ALIAG</name>
<organism evidence="12 13">
    <name type="scientific">Alicyclobacillus acidoterrestris (strain ATCC 49025 / DSM 3922 / CIP 106132 / NCIMB 13137 / GD3B)</name>
    <dbReference type="NCBI Taxonomy" id="1356854"/>
    <lineage>
        <taxon>Bacteria</taxon>
        <taxon>Bacillati</taxon>
        <taxon>Bacillota</taxon>
        <taxon>Bacilli</taxon>
        <taxon>Bacillales</taxon>
        <taxon>Alicyclobacillaceae</taxon>
        <taxon>Alicyclobacillus</taxon>
    </lineage>
</organism>
<evidence type="ECO:0000313" key="12">
    <source>
        <dbReference type="EMBL" id="UNO49568.1"/>
    </source>
</evidence>
<dbReference type="CDD" id="cd17574">
    <property type="entry name" value="REC_OmpR"/>
    <property type="match status" value="1"/>
</dbReference>
<dbReference type="SMART" id="SM00448">
    <property type="entry name" value="REC"/>
    <property type="match status" value="1"/>
</dbReference>
<dbReference type="Gene3D" id="3.40.50.2300">
    <property type="match status" value="1"/>
</dbReference>
<dbReference type="GO" id="GO:0000156">
    <property type="term" value="F:phosphorelay response regulator activity"/>
    <property type="evidence" value="ECO:0007669"/>
    <property type="project" value="TreeGrafter"/>
</dbReference>
<dbReference type="CDD" id="cd00383">
    <property type="entry name" value="trans_reg_C"/>
    <property type="match status" value="1"/>
</dbReference>
<dbReference type="PROSITE" id="PS50110">
    <property type="entry name" value="RESPONSE_REGULATORY"/>
    <property type="match status" value="1"/>
</dbReference>
<dbReference type="SMART" id="SM00862">
    <property type="entry name" value="Trans_reg_C"/>
    <property type="match status" value="1"/>
</dbReference>
<keyword evidence="3" id="KW-0597">Phosphoprotein</keyword>
<protein>
    <recommendedName>
        <fullName evidence="11">Heme response regulator HssR</fullName>
    </recommendedName>
</protein>
<dbReference type="InterPro" id="IPR039420">
    <property type="entry name" value="WalR-like"/>
</dbReference>
<dbReference type="InterPro" id="IPR036388">
    <property type="entry name" value="WH-like_DNA-bd_sf"/>
</dbReference>
<dbReference type="Pfam" id="PF00486">
    <property type="entry name" value="Trans_reg_C"/>
    <property type="match status" value="1"/>
</dbReference>
<comment type="subcellular location">
    <subcellularLocation>
        <location evidence="1">Cytoplasm</location>
    </subcellularLocation>
</comment>
<keyword evidence="5" id="KW-0805">Transcription regulation</keyword>
<evidence type="ECO:0000256" key="10">
    <source>
        <dbReference type="ARBA" id="ARBA00037471"/>
    </source>
</evidence>
<keyword evidence="6" id="KW-0843">Virulence</keyword>
<keyword evidence="8" id="KW-0010">Activator</keyword>
<evidence type="ECO:0000256" key="4">
    <source>
        <dbReference type="ARBA" id="ARBA00023012"/>
    </source>
</evidence>
<dbReference type="eggNOG" id="COG0745">
    <property type="taxonomic scope" value="Bacteria"/>
</dbReference>
<dbReference type="SUPFAM" id="SSF52172">
    <property type="entry name" value="CheY-like"/>
    <property type="match status" value="1"/>
</dbReference>
<proteinExistence type="predicted"/>
<dbReference type="GO" id="GO:0006355">
    <property type="term" value="P:regulation of DNA-templated transcription"/>
    <property type="evidence" value="ECO:0007669"/>
    <property type="project" value="InterPro"/>
</dbReference>
<evidence type="ECO:0000256" key="6">
    <source>
        <dbReference type="ARBA" id="ARBA00023026"/>
    </source>
</evidence>
<dbReference type="Pfam" id="PF00072">
    <property type="entry name" value="Response_reg"/>
    <property type="match status" value="1"/>
</dbReference>
<dbReference type="KEGG" id="aaco:K1I37_03205"/>
<dbReference type="OrthoDB" id="2373414at2"/>
<dbReference type="GO" id="GO:0032993">
    <property type="term" value="C:protein-DNA complex"/>
    <property type="evidence" value="ECO:0007669"/>
    <property type="project" value="TreeGrafter"/>
</dbReference>
<dbReference type="RefSeq" id="WP_021298452.1">
    <property type="nucleotide sequence ID" value="NZ_AURB01000191.1"/>
</dbReference>
<dbReference type="GO" id="GO:0000976">
    <property type="term" value="F:transcription cis-regulatory region binding"/>
    <property type="evidence" value="ECO:0007669"/>
    <property type="project" value="TreeGrafter"/>
</dbReference>
<gene>
    <name evidence="12" type="ORF">K1I37_03205</name>
</gene>
<dbReference type="Proteomes" id="UP000829401">
    <property type="component" value="Chromosome"/>
</dbReference>
<evidence type="ECO:0000256" key="8">
    <source>
        <dbReference type="ARBA" id="ARBA00023159"/>
    </source>
</evidence>
<dbReference type="InterPro" id="IPR001867">
    <property type="entry name" value="OmpR/PhoB-type_DNA-bd"/>
</dbReference>
<dbReference type="InterPro" id="IPR001789">
    <property type="entry name" value="Sig_transdc_resp-reg_receiver"/>
</dbReference>
<dbReference type="PANTHER" id="PTHR48111">
    <property type="entry name" value="REGULATOR OF RPOS"/>
    <property type="match status" value="1"/>
</dbReference>
<keyword evidence="13" id="KW-1185">Reference proteome</keyword>
<dbReference type="FunFam" id="3.40.50.2300:FF:000001">
    <property type="entry name" value="DNA-binding response regulator PhoB"/>
    <property type="match status" value="1"/>
</dbReference>
<evidence type="ECO:0000313" key="13">
    <source>
        <dbReference type="Proteomes" id="UP000829401"/>
    </source>
</evidence>
<evidence type="ECO:0000256" key="3">
    <source>
        <dbReference type="ARBA" id="ARBA00022553"/>
    </source>
</evidence>
<evidence type="ECO:0000256" key="11">
    <source>
        <dbReference type="ARBA" id="ARBA00039976"/>
    </source>
</evidence>
<evidence type="ECO:0000256" key="1">
    <source>
        <dbReference type="ARBA" id="ARBA00004496"/>
    </source>
</evidence>
<keyword evidence="9" id="KW-0804">Transcription</keyword>
<evidence type="ECO:0000256" key="5">
    <source>
        <dbReference type="ARBA" id="ARBA00023015"/>
    </source>
</evidence>
<dbReference type="GO" id="GO:0005829">
    <property type="term" value="C:cytosol"/>
    <property type="evidence" value="ECO:0007669"/>
    <property type="project" value="TreeGrafter"/>
</dbReference>
<dbReference type="STRING" id="1356854.N007_16575"/>
<evidence type="ECO:0000256" key="2">
    <source>
        <dbReference type="ARBA" id="ARBA00022490"/>
    </source>
</evidence>
<keyword evidence="7" id="KW-0238">DNA-binding</keyword>
<dbReference type="EMBL" id="CP080467">
    <property type="protein sequence ID" value="UNO49568.1"/>
    <property type="molecule type" value="Genomic_DNA"/>
</dbReference>